<dbReference type="InterPro" id="IPR015800">
    <property type="entry name" value="Cu_amine_oxidase_N2"/>
</dbReference>
<evidence type="ECO:0000256" key="2">
    <source>
        <dbReference type="ARBA" id="ARBA00001936"/>
    </source>
</evidence>
<dbReference type="EMBL" id="CABFWN010000001">
    <property type="protein sequence ID" value="VUG16566.1"/>
    <property type="molecule type" value="Genomic_DNA"/>
</dbReference>
<dbReference type="PANTHER" id="PTHR10638">
    <property type="entry name" value="COPPER AMINE OXIDASE"/>
    <property type="match status" value="1"/>
</dbReference>
<feature type="modified residue" description="2',4',5'-topaquinone" evidence="14">
    <location>
        <position position="405"/>
    </location>
</feature>
<evidence type="ECO:0000256" key="14">
    <source>
        <dbReference type="PIRSR" id="PIRSR600269-51"/>
    </source>
</evidence>
<evidence type="ECO:0000256" key="16">
    <source>
        <dbReference type="SAM" id="MobiDB-lite"/>
    </source>
</evidence>
<feature type="active site" description="Proton acceptor" evidence="13">
    <location>
        <position position="319"/>
    </location>
</feature>
<dbReference type="PANTHER" id="PTHR10638:SF86">
    <property type="entry name" value="COPPER AMINE OXIDASE 1-RELATED"/>
    <property type="match status" value="1"/>
</dbReference>
<dbReference type="Pfam" id="PF02727">
    <property type="entry name" value="Cu_amine_oxidN2"/>
    <property type="match status" value="1"/>
</dbReference>
<dbReference type="Pfam" id="PF02728">
    <property type="entry name" value="Cu_amine_oxidN3"/>
    <property type="match status" value="1"/>
</dbReference>
<proteinExistence type="inferred from homology"/>
<dbReference type="GO" id="GO:0008131">
    <property type="term" value="F:primary methylamine oxidase activity"/>
    <property type="evidence" value="ECO:0007669"/>
    <property type="project" value="UniProtKB-EC"/>
</dbReference>
<accession>A0A7D9GXM1</accession>
<dbReference type="InterPro" id="IPR015802">
    <property type="entry name" value="Cu_amine_oxidase_N3"/>
</dbReference>
<keyword evidence="9 15" id="KW-0186">Copper</keyword>
<evidence type="ECO:0000256" key="6">
    <source>
        <dbReference type="ARBA" id="ARBA00022723"/>
    </source>
</evidence>
<organism evidence="20 21">
    <name type="scientific">Dekkera bruxellensis</name>
    <name type="common">Brettanomyces custersii</name>
    <dbReference type="NCBI Taxonomy" id="5007"/>
    <lineage>
        <taxon>Eukaryota</taxon>
        <taxon>Fungi</taxon>
        <taxon>Dikarya</taxon>
        <taxon>Ascomycota</taxon>
        <taxon>Saccharomycotina</taxon>
        <taxon>Pichiomycetes</taxon>
        <taxon>Pichiales</taxon>
        <taxon>Pichiaceae</taxon>
        <taxon>Brettanomyces</taxon>
    </lineage>
</organism>
<feature type="active site" description="Schiff-base intermediate with substrate; via topaquinone" evidence="13">
    <location>
        <position position="405"/>
    </location>
</feature>
<feature type="domain" description="Copper amine oxidase catalytic" evidence="17">
    <location>
        <begin position="242"/>
        <end position="654"/>
    </location>
</feature>
<protein>
    <recommendedName>
        <fullName evidence="15">Amine oxidase</fullName>
        <ecNumber evidence="15">1.4.3.-</ecNumber>
    </recommendedName>
</protein>
<evidence type="ECO:0000256" key="15">
    <source>
        <dbReference type="RuleBase" id="RU000672"/>
    </source>
</evidence>
<evidence type="ECO:0000313" key="20">
    <source>
        <dbReference type="EMBL" id="VUG16566.1"/>
    </source>
</evidence>
<dbReference type="GO" id="GO:0048038">
    <property type="term" value="F:quinone binding"/>
    <property type="evidence" value="ECO:0007669"/>
    <property type="project" value="InterPro"/>
</dbReference>
<comment type="similarity">
    <text evidence="4 15">Belongs to the copper/topaquinone oxidase family.</text>
</comment>
<dbReference type="Pfam" id="PF01179">
    <property type="entry name" value="Cu_amine_oxid"/>
    <property type="match status" value="1"/>
</dbReference>
<evidence type="ECO:0000256" key="4">
    <source>
        <dbReference type="ARBA" id="ARBA00007983"/>
    </source>
</evidence>
<dbReference type="InterPro" id="IPR049948">
    <property type="entry name" value="Cu_Am_ox_TPQ-bd"/>
</dbReference>
<keyword evidence="21" id="KW-1185">Reference proteome</keyword>
<dbReference type="FunFam" id="3.10.450.40:FF:000014">
    <property type="entry name" value="Peroxisomal primary amine oxidase"/>
    <property type="match status" value="1"/>
</dbReference>
<dbReference type="SUPFAM" id="SSF54416">
    <property type="entry name" value="Amine oxidase N-terminal region"/>
    <property type="match status" value="2"/>
</dbReference>
<keyword evidence="7 13" id="KW-0801">TPQ</keyword>
<evidence type="ECO:0000256" key="12">
    <source>
        <dbReference type="ARBA" id="ARBA00048032"/>
    </source>
</evidence>
<dbReference type="GO" id="GO:0005507">
    <property type="term" value="F:copper ion binding"/>
    <property type="evidence" value="ECO:0007669"/>
    <property type="project" value="InterPro"/>
</dbReference>
<dbReference type="FunFam" id="2.70.98.20:FF:000001">
    <property type="entry name" value="Amine oxidase"/>
    <property type="match status" value="1"/>
</dbReference>
<dbReference type="PROSITE" id="PS01164">
    <property type="entry name" value="COPPER_AMINE_OXID_1"/>
    <property type="match status" value="1"/>
</dbReference>
<evidence type="ECO:0000256" key="13">
    <source>
        <dbReference type="PIRSR" id="PIRSR600269-50"/>
    </source>
</evidence>
<feature type="region of interest" description="Disordered" evidence="16">
    <location>
        <begin position="1"/>
        <end position="28"/>
    </location>
</feature>
<feature type="domain" description="Copper amine oxidase N3-terminal" evidence="19">
    <location>
        <begin position="114"/>
        <end position="215"/>
    </location>
</feature>
<comment type="cofactor">
    <cofactor evidence="1">
        <name>Cu cation</name>
        <dbReference type="ChEBI" id="CHEBI:23378"/>
    </cofactor>
</comment>
<evidence type="ECO:0000256" key="11">
    <source>
        <dbReference type="ARBA" id="ARBA00023211"/>
    </source>
</evidence>
<dbReference type="Proteomes" id="UP000478008">
    <property type="component" value="Unassembled WGS sequence"/>
</dbReference>
<comment type="subunit">
    <text evidence="5">Homodimer.</text>
</comment>
<evidence type="ECO:0000256" key="7">
    <source>
        <dbReference type="ARBA" id="ARBA00022772"/>
    </source>
</evidence>
<evidence type="ECO:0000259" key="18">
    <source>
        <dbReference type="Pfam" id="PF02727"/>
    </source>
</evidence>
<gene>
    <name evidence="20" type="primary">AMO</name>
    <name evidence="20" type="ORF">DEBR0S1_19988G</name>
</gene>
<evidence type="ECO:0000256" key="5">
    <source>
        <dbReference type="ARBA" id="ARBA00011738"/>
    </source>
</evidence>
<evidence type="ECO:0000256" key="3">
    <source>
        <dbReference type="ARBA" id="ARBA00001947"/>
    </source>
</evidence>
<reference evidence="20 21" key="1">
    <citation type="submission" date="2019-07" db="EMBL/GenBank/DDBJ databases">
        <authorList>
            <person name="Friedrich A."/>
            <person name="Schacherer J."/>
        </authorList>
    </citation>
    <scope>NUCLEOTIDE SEQUENCE [LARGE SCALE GENOMIC DNA]</scope>
</reference>
<keyword evidence="6 15" id="KW-0479">Metal-binding</keyword>
<keyword evidence="10" id="KW-1015">Disulfide bond</keyword>
<evidence type="ECO:0000313" key="21">
    <source>
        <dbReference type="Proteomes" id="UP000478008"/>
    </source>
</evidence>
<comment type="cofactor">
    <cofactor evidence="3">
        <name>Zn(2+)</name>
        <dbReference type="ChEBI" id="CHEBI:29105"/>
    </cofactor>
</comment>
<dbReference type="Gene3D" id="3.10.450.40">
    <property type="match status" value="2"/>
</dbReference>
<comment type="cofactor">
    <cofactor evidence="2">
        <name>Mn(2+)</name>
        <dbReference type="ChEBI" id="CHEBI:29035"/>
    </cofactor>
</comment>
<comment type="cofactor">
    <cofactor evidence="15">
        <name>Cu cation</name>
        <dbReference type="ChEBI" id="CHEBI:23378"/>
    </cofactor>
    <text evidence="15">Contains 1 topaquinone per subunit.</text>
</comment>
<dbReference type="InterPro" id="IPR016182">
    <property type="entry name" value="Cu_amine_oxidase_N-reg"/>
</dbReference>
<evidence type="ECO:0000256" key="9">
    <source>
        <dbReference type="ARBA" id="ARBA00023008"/>
    </source>
</evidence>
<keyword evidence="8 15" id="KW-0560">Oxidoreductase</keyword>
<dbReference type="InterPro" id="IPR015798">
    <property type="entry name" value="Cu_amine_oxidase_C"/>
</dbReference>
<evidence type="ECO:0000256" key="1">
    <source>
        <dbReference type="ARBA" id="ARBA00001935"/>
    </source>
</evidence>
<comment type="catalytic activity">
    <reaction evidence="12">
        <text>a primary methyl amine + O2 + H2O = an aldehyde + H2O2 + NH4(+)</text>
        <dbReference type="Rhea" id="RHEA:16153"/>
        <dbReference type="ChEBI" id="CHEBI:15377"/>
        <dbReference type="ChEBI" id="CHEBI:15379"/>
        <dbReference type="ChEBI" id="CHEBI:16240"/>
        <dbReference type="ChEBI" id="CHEBI:17478"/>
        <dbReference type="ChEBI" id="CHEBI:28938"/>
        <dbReference type="ChEBI" id="CHEBI:228804"/>
        <dbReference type="EC" id="1.4.3.21"/>
    </reaction>
</comment>
<name>A0A7D9GXM1_DEKBR</name>
<sequence length="703" mass="80250">MERLSQIAHQTKASAGPPAHPGHPLDPLTVDEIRATSEIVKKKFDGHVISFNTITLKEPTKKDFLAWRDADRPMPARVSYFVLIESGCPGVKEGLVSIDKLSLISSRELKTVQPILTVEDLINTQDVIRNDANVIEQCVISGVPRDQMDHIYCEPWTVGYDERWGASRRLQQALMYYRHNEDDSHFSHPLDFCPIVDMNLKKVIYIDIPNRRRKIDISIPNSNYMPKDMIKKYGKMRDEKPINITQPEGVSFEMNGNCISWNNFTMHVGFNYREGIVLSDIRYNDHGNVRPLFHRISLSEMIVPYGNPDHPHQRKHALDIGEYGAGYMTNPLTLGCDCKGVIHYLDAHFVDSHGDPITIKHAVCIHEEDDGLLCKHSDFRDSFATTIVTRSTKLVVSQIFTAGNYEYCIYWSFMMDGTIKLDLKLTGCLNTYVMDEKYEKAAPWGCRVYPHVNAHNHQHLFALRIHPRIDGDGNSTGMAEPRSSPYPTGSPENMYGNAWYSHSTKFIKSKDSVTDYVNGRTWDFFNPNKVNKYSRLHPCYKLVSFQCPPMLAQPGSLPYKRAPWAHHTFQVIPYKEDRLYPSGDFVPQWSGDGMVGFRKWYGNGEDNIDNTDILCFHVFGISHVPAPEDFPMMPSEPIALLLRPRNFFTENPSMDVPPSYSMTTTEARTAKNHQVHSANDTTSRYAFSSDNDIGCCTRFSKEK</sequence>
<dbReference type="Gene3D" id="2.70.98.20">
    <property type="entry name" value="Copper amine oxidase, catalytic domain"/>
    <property type="match status" value="1"/>
</dbReference>
<dbReference type="EC" id="1.4.3.-" evidence="15"/>
<dbReference type="InterPro" id="IPR000269">
    <property type="entry name" value="Cu_amine_oxidase"/>
</dbReference>
<evidence type="ECO:0000259" key="19">
    <source>
        <dbReference type="Pfam" id="PF02728"/>
    </source>
</evidence>
<dbReference type="AlphaFoldDB" id="A0A7D9GXM1"/>
<dbReference type="InterPro" id="IPR036460">
    <property type="entry name" value="Cu_amine_oxidase_C_sf"/>
</dbReference>
<evidence type="ECO:0000256" key="8">
    <source>
        <dbReference type="ARBA" id="ARBA00023002"/>
    </source>
</evidence>
<evidence type="ECO:0000256" key="10">
    <source>
        <dbReference type="ARBA" id="ARBA00023157"/>
    </source>
</evidence>
<comment type="PTM">
    <text evidence="14 15">Topaquinone (TPQ) is generated by copper-dependent autoxidation of a specific tyrosyl residue.</text>
</comment>
<dbReference type="SUPFAM" id="SSF49998">
    <property type="entry name" value="Amine oxidase catalytic domain"/>
    <property type="match status" value="1"/>
</dbReference>
<keyword evidence="11" id="KW-0464">Manganese</keyword>
<feature type="domain" description="Copper amine oxidase N2-terminal" evidence="18">
    <location>
        <begin position="23"/>
        <end position="107"/>
    </location>
</feature>
<dbReference type="GO" id="GO:0009308">
    <property type="term" value="P:amine metabolic process"/>
    <property type="evidence" value="ECO:0007669"/>
    <property type="project" value="UniProtKB-UniRule"/>
</dbReference>
<evidence type="ECO:0000259" key="17">
    <source>
        <dbReference type="Pfam" id="PF01179"/>
    </source>
</evidence>